<feature type="domain" description="Lysine-specific metallo-endopeptidase" evidence="17">
    <location>
        <begin position="210"/>
        <end position="345"/>
    </location>
</feature>
<dbReference type="Pfam" id="PF14521">
    <property type="entry name" value="Aspzincin_M35"/>
    <property type="match status" value="1"/>
</dbReference>
<keyword evidence="5" id="KW-0964">Secreted</keyword>
<accession>A0A2P5HEP0</accession>
<keyword evidence="10" id="KW-0378">Hydrolase</keyword>
<keyword evidence="9 16" id="KW-0732">Signal</keyword>
<comment type="caution">
    <text evidence="18">The sequence shown here is derived from an EMBL/GenBank/DDBJ whole genome shotgun (WGS) entry which is preliminary data.</text>
</comment>
<dbReference type="PROSITE" id="PS51257">
    <property type="entry name" value="PROKAR_LIPOPROTEIN"/>
    <property type="match status" value="1"/>
</dbReference>
<dbReference type="InterPro" id="IPR029463">
    <property type="entry name" value="Lys_MEP"/>
</dbReference>
<keyword evidence="12 18" id="KW-0482">Metalloprotease</keyword>
<dbReference type="EMBL" id="MAVT02003361">
    <property type="protein sequence ID" value="POS68710.1"/>
    <property type="molecule type" value="Genomic_DNA"/>
</dbReference>
<dbReference type="PANTHER" id="PTHR37016:SF5">
    <property type="entry name" value="DEUTEROLYSIN"/>
    <property type="match status" value="1"/>
</dbReference>
<dbReference type="Gene3D" id="3.40.390.10">
    <property type="entry name" value="Collagenase (Catalytic Domain)"/>
    <property type="match status" value="1"/>
</dbReference>
<feature type="binding site" evidence="15">
    <location>
        <position position="311"/>
    </location>
    <ligand>
        <name>Zn(2+)</name>
        <dbReference type="ChEBI" id="CHEBI:29105"/>
        <note>catalytic</note>
    </ligand>
</feature>
<dbReference type="GO" id="GO:0006508">
    <property type="term" value="P:proteolysis"/>
    <property type="evidence" value="ECO:0007669"/>
    <property type="project" value="UniProtKB-KW"/>
</dbReference>
<feature type="active site" evidence="14">
    <location>
        <position position="308"/>
    </location>
</feature>
<feature type="binding site" evidence="15">
    <location>
        <position position="317"/>
    </location>
    <ligand>
        <name>Zn(2+)</name>
        <dbReference type="ChEBI" id="CHEBI:29105"/>
        <note>catalytic</note>
    </ligand>
</feature>
<dbReference type="InterPro" id="IPR050414">
    <property type="entry name" value="Fungal_M35_metalloproteases"/>
</dbReference>
<dbReference type="AlphaFoldDB" id="A0A2P5HEP0"/>
<dbReference type="GO" id="GO:0005576">
    <property type="term" value="C:extracellular region"/>
    <property type="evidence" value="ECO:0007669"/>
    <property type="project" value="UniProtKB-SubCell"/>
</dbReference>
<evidence type="ECO:0000256" key="12">
    <source>
        <dbReference type="ARBA" id="ARBA00023049"/>
    </source>
</evidence>
<dbReference type="InParanoid" id="A0A2P5HEP0"/>
<proteinExistence type="inferred from homology"/>
<dbReference type="InterPro" id="IPR024079">
    <property type="entry name" value="MetalloPept_cat_dom_sf"/>
</dbReference>
<dbReference type="STRING" id="158607.A0A2P5HEP0"/>
<keyword evidence="11 15" id="KW-0862">Zinc</keyword>
<name>A0A2P5HEP0_DIAHE</name>
<evidence type="ECO:0000256" key="7">
    <source>
        <dbReference type="ARBA" id="ARBA00022685"/>
    </source>
</evidence>
<dbReference type="CDD" id="cd11008">
    <property type="entry name" value="M35_deuterolysin_like"/>
    <property type="match status" value="1"/>
</dbReference>
<dbReference type="PRINTS" id="PR00768">
    <property type="entry name" value="DEUTEROLYSIN"/>
</dbReference>
<evidence type="ECO:0000256" key="6">
    <source>
        <dbReference type="ARBA" id="ARBA00022670"/>
    </source>
</evidence>
<feature type="signal peptide" evidence="16">
    <location>
        <begin position="1"/>
        <end position="17"/>
    </location>
</feature>
<dbReference type="SMART" id="SM01351">
    <property type="entry name" value="Aspzincin_M35"/>
    <property type="match status" value="1"/>
</dbReference>
<evidence type="ECO:0000256" key="14">
    <source>
        <dbReference type="PIRSR" id="PIRSR601384-1"/>
    </source>
</evidence>
<evidence type="ECO:0000256" key="8">
    <source>
        <dbReference type="ARBA" id="ARBA00022723"/>
    </source>
</evidence>
<keyword evidence="7" id="KW-0165">Cleavage on pair of basic residues</keyword>
<evidence type="ECO:0000256" key="10">
    <source>
        <dbReference type="ARBA" id="ARBA00022801"/>
    </source>
</evidence>
<evidence type="ECO:0000256" key="9">
    <source>
        <dbReference type="ARBA" id="ARBA00022729"/>
    </source>
</evidence>
<evidence type="ECO:0000256" key="4">
    <source>
        <dbReference type="ARBA" id="ARBA00012431"/>
    </source>
</evidence>
<evidence type="ECO:0000256" key="11">
    <source>
        <dbReference type="ARBA" id="ARBA00022833"/>
    </source>
</evidence>
<keyword evidence="6" id="KW-0645">Protease</keyword>
<keyword evidence="13" id="KW-0865">Zymogen</keyword>
<dbReference type="InterPro" id="IPR001384">
    <property type="entry name" value="Peptidase_M35"/>
</dbReference>
<evidence type="ECO:0000256" key="13">
    <source>
        <dbReference type="ARBA" id="ARBA00023145"/>
    </source>
</evidence>
<dbReference type="OrthoDB" id="412874at2759"/>
<evidence type="ECO:0000256" key="3">
    <source>
        <dbReference type="ARBA" id="ARBA00010279"/>
    </source>
</evidence>
<dbReference type="GO" id="GO:0004222">
    <property type="term" value="F:metalloendopeptidase activity"/>
    <property type="evidence" value="ECO:0007669"/>
    <property type="project" value="InterPro"/>
</dbReference>
<comment type="catalytic activity">
    <reaction evidence="1">
        <text>Preferential cleavage of bonds with hydrophobic residues in P1'. Also 3-Asn-|-Gln-4 and 8-Gly-|-Ser-9 bonds in insulin B chain.</text>
        <dbReference type="EC" id="3.4.24.39"/>
    </reaction>
</comment>
<evidence type="ECO:0000256" key="1">
    <source>
        <dbReference type="ARBA" id="ARBA00001187"/>
    </source>
</evidence>
<dbReference type="EC" id="3.4.24.39" evidence="4"/>
<dbReference type="PANTHER" id="PTHR37016">
    <property type="match status" value="1"/>
</dbReference>
<evidence type="ECO:0000256" key="5">
    <source>
        <dbReference type="ARBA" id="ARBA00022525"/>
    </source>
</evidence>
<comment type="similarity">
    <text evidence="3">Belongs to the peptidase M35 family.</text>
</comment>
<dbReference type="Gene3D" id="2.60.40.2970">
    <property type="match status" value="1"/>
</dbReference>
<feature type="chain" id="PRO_5015158976" description="deuterolysin" evidence="16">
    <location>
        <begin position="18"/>
        <end position="355"/>
    </location>
</feature>
<protein>
    <recommendedName>
        <fullName evidence="4">deuterolysin</fullName>
        <ecNumber evidence="4">3.4.24.39</ecNumber>
    </recommendedName>
</protein>
<comment type="cofactor">
    <cofactor evidence="15">
        <name>Zn(2+)</name>
        <dbReference type="ChEBI" id="CHEBI:29105"/>
    </cofactor>
    <text evidence="15">Binds 1 zinc ion per subunit.</text>
</comment>
<evidence type="ECO:0000256" key="2">
    <source>
        <dbReference type="ARBA" id="ARBA00004613"/>
    </source>
</evidence>
<dbReference type="GO" id="GO:0046872">
    <property type="term" value="F:metal ion binding"/>
    <property type="evidence" value="ECO:0007669"/>
    <property type="project" value="UniProtKB-KW"/>
</dbReference>
<evidence type="ECO:0000313" key="19">
    <source>
        <dbReference type="Proteomes" id="UP000094444"/>
    </source>
</evidence>
<dbReference type="SUPFAM" id="SSF55486">
    <property type="entry name" value="Metalloproteases ('zincins'), catalytic domain"/>
    <property type="match status" value="1"/>
</dbReference>
<evidence type="ECO:0000313" key="18">
    <source>
        <dbReference type="EMBL" id="POS68710.1"/>
    </source>
</evidence>
<evidence type="ECO:0000259" key="17">
    <source>
        <dbReference type="SMART" id="SM01351"/>
    </source>
</evidence>
<evidence type="ECO:0000256" key="16">
    <source>
        <dbReference type="SAM" id="SignalP"/>
    </source>
</evidence>
<dbReference type="Proteomes" id="UP000094444">
    <property type="component" value="Unassembled WGS sequence"/>
</dbReference>
<comment type="subcellular location">
    <subcellularLocation>
        <location evidence="2">Secreted</location>
    </subcellularLocation>
</comment>
<gene>
    <name evidence="18" type="ORF">DHEL01_v212896</name>
</gene>
<reference evidence="18" key="1">
    <citation type="submission" date="2017-09" db="EMBL/GenBank/DDBJ databases">
        <title>Polyketide synthases of a Diaporthe helianthi virulent isolate.</title>
        <authorList>
            <person name="Baroncelli R."/>
        </authorList>
    </citation>
    <scope>NUCLEOTIDE SEQUENCE [LARGE SCALE GENOMIC DNA]</scope>
    <source>
        <strain evidence="18">7/96</strain>
    </source>
</reference>
<keyword evidence="19" id="KW-1185">Reference proteome</keyword>
<keyword evidence="8 15" id="KW-0479">Metal-binding</keyword>
<feature type="binding site" evidence="15">
    <location>
        <position position="307"/>
    </location>
    <ligand>
        <name>Zn(2+)</name>
        <dbReference type="ChEBI" id="CHEBI:29105"/>
        <note>catalytic</note>
    </ligand>
</feature>
<organism evidence="18 19">
    <name type="scientific">Diaporthe helianthi</name>
    <dbReference type="NCBI Taxonomy" id="158607"/>
    <lineage>
        <taxon>Eukaryota</taxon>
        <taxon>Fungi</taxon>
        <taxon>Dikarya</taxon>
        <taxon>Ascomycota</taxon>
        <taxon>Pezizomycotina</taxon>
        <taxon>Sordariomycetes</taxon>
        <taxon>Sordariomycetidae</taxon>
        <taxon>Diaporthales</taxon>
        <taxon>Diaporthaceae</taxon>
        <taxon>Diaporthe</taxon>
    </lineage>
</organism>
<sequence length="355" mass="37367">MIAKALPIALLAGAASAACPLSINITDSDSHVVNVAVTNTGSETISVFKGNTVFSDHATKDLLVADAEGNALPFEGMYVNYKRTGLTPSSFQKIEAGQTVTVPVNAAKSYKLSGVPQAKVTAIQGFRYAQGTETPSSLKDLAVCEDVTSGEVDVTPDQSSVAEQHISHKREMPASSRIQRRAITYSSCSTSQTTALKTSVSNAISMAKAAYTAAGTAADYFTTWFISTSNEAKVRTIYNDVANVQTTSPKISCADTYSDCTSGDALLYTVPSANVIVPCPNNGFWDFPELAAQCAGDDYDRAGSILHEMTHLYGTTDWAYGPTAAKALSATKAAANADTYEMYAESVRLGGCTTG</sequence>
<evidence type="ECO:0000256" key="15">
    <source>
        <dbReference type="PIRSR" id="PIRSR601384-2"/>
    </source>
</evidence>